<feature type="transmembrane region" description="Helical" evidence="8">
    <location>
        <begin position="185"/>
        <end position="203"/>
    </location>
</feature>
<evidence type="ECO:0008006" key="11">
    <source>
        <dbReference type="Google" id="ProtNLM"/>
    </source>
</evidence>
<accession>A0A150PI47</accession>
<evidence type="ECO:0000256" key="4">
    <source>
        <dbReference type="ARBA" id="ARBA00022475"/>
    </source>
</evidence>
<reference evidence="9 10" key="1">
    <citation type="submission" date="2014-02" db="EMBL/GenBank/DDBJ databases">
        <title>The small core and large imbalanced accessory genome model reveals a collaborative survival strategy of Sorangium cellulosum strains in nature.</title>
        <authorList>
            <person name="Han K."/>
            <person name="Peng R."/>
            <person name="Blom J."/>
            <person name="Li Y.-Z."/>
        </authorList>
    </citation>
    <scope>NUCLEOTIDE SEQUENCE [LARGE SCALE GENOMIC DNA]</scope>
    <source>
        <strain evidence="9 10">So0157-25</strain>
    </source>
</reference>
<dbReference type="GO" id="GO:0005886">
    <property type="term" value="C:plasma membrane"/>
    <property type="evidence" value="ECO:0007669"/>
    <property type="project" value="UniProtKB-SubCell"/>
</dbReference>
<dbReference type="Pfam" id="PF03591">
    <property type="entry name" value="AzlC"/>
    <property type="match status" value="1"/>
</dbReference>
<comment type="similarity">
    <text evidence="2">Belongs to the AzlC family.</text>
</comment>
<dbReference type="GO" id="GO:1903785">
    <property type="term" value="P:L-valine transmembrane transport"/>
    <property type="evidence" value="ECO:0007669"/>
    <property type="project" value="TreeGrafter"/>
</dbReference>
<evidence type="ECO:0000256" key="3">
    <source>
        <dbReference type="ARBA" id="ARBA00022448"/>
    </source>
</evidence>
<dbReference type="PANTHER" id="PTHR34979">
    <property type="entry name" value="INNER MEMBRANE PROTEIN YGAZ"/>
    <property type="match status" value="1"/>
</dbReference>
<feature type="transmembrane region" description="Helical" evidence="8">
    <location>
        <begin position="63"/>
        <end position="81"/>
    </location>
</feature>
<keyword evidence="3" id="KW-0813">Transport</keyword>
<feature type="transmembrane region" description="Helical" evidence="8">
    <location>
        <begin position="12"/>
        <end position="31"/>
    </location>
</feature>
<keyword evidence="5 8" id="KW-0812">Transmembrane</keyword>
<evidence type="ECO:0000256" key="2">
    <source>
        <dbReference type="ARBA" id="ARBA00010735"/>
    </source>
</evidence>
<organism evidence="9 10">
    <name type="scientific">Sorangium cellulosum</name>
    <name type="common">Polyangium cellulosum</name>
    <dbReference type="NCBI Taxonomy" id="56"/>
    <lineage>
        <taxon>Bacteria</taxon>
        <taxon>Pseudomonadati</taxon>
        <taxon>Myxococcota</taxon>
        <taxon>Polyangia</taxon>
        <taxon>Polyangiales</taxon>
        <taxon>Polyangiaceae</taxon>
        <taxon>Sorangium</taxon>
    </lineage>
</organism>
<evidence type="ECO:0000256" key="7">
    <source>
        <dbReference type="ARBA" id="ARBA00023136"/>
    </source>
</evidence>
<evidence type="ECO:0000256" key="5">
    <source>
        <dbReference type="ARBA" id="ARBA00022692"/>
    </source>
</evidence>
<protein>
    <recommendedName>
        <fullName evidence="11">Branched-chain amino acid ABC transporter permease</fullName>
    </recommendedName>
</protein>
<feature type="transmembrane region" description="Helical" evidence="8">
    <location>
        <begin position="153"/>
        <end position="173"/>
    </location>
</feature>
<dbReference type="PANTHER" id="PTHR34979:SF1">
    <property type="entry name" value="INNER MEMBRANE PROTEIN YGAZ"/>
    <property type="match status" value="1"/>
</dbReference>
<gene>
    <name evidence="9" type="ORF">BE08_13295</name>
</gene>
<feature type="transmembrane region" description="Helical" evidence="8">
    <location>
        <begin position="124"/>
        <end position="147"/>
    </location>
</feature>
<dbReference type="EMBL" id="JELY01001566">
    <property type="protein sequence ID" value="KYF55330.1"/>
    <property type="molecule type" value="Genomic_DNA"/>
</dbReference>
<keyword evidence="4" id="KW-1003">Cell membrane</keyword>
<keyword evidence="7 8" id="KW-0472">Membrane</keyword>
<comment type="subcellular location">
    <subcellularLocation>
        <location evidence="1">Cell membrane</location>
        <topology evidence="1">Multi-pass membrane protein</topology>
    </subcellularLocation>
</comment>
<comment type="caution">
    <text evidence="9">The sequence shown here is derived from an EMBL/GenBank/DDBJ whole genome shotgun (WGS) entry which is preliminary data.</text>
</comment>
<evidence type="ECO:0000313" key="9">
    <source>
        <dbReference type="EMBL" id="KYF55330.1"/>
    </source>
</evidence>
<evidence type="ECO:0000313" key="10">
    <source>
        <dbReference type="Proteomes" id="UP000075420"/>
    </source>
</evidence>
<evidence type="ECO:0000256" key="1">
    <source>
        <dbReference type="ARBA" id="ARBA00004651"/>
    </source>
</evidence>
<name>A0A150PI47_SORCE</name>
<keyword evidence="6 8" id="KW-1133">Transmembrane helix</keyword>
<dbReference type="AlphaFoldDB" id="A0A150PI47"/>
<feature type="transmembrane region" description="Helical" evidence="8">
    <location>
        <begin position="209"/>
        <end position="226"/>
    </location>
</feature>
<proteinExistence type="inferred from homology"/>
<evidence type="ECO:0000256" key="6">
    <source>
        <dbReference type="ARBA" id="ARBA00022989"/>
    </source>
</evidence>
<dbReference type="Proteomes" id="UP000075420">
    <property type="component" value="Unassembled WGS sequence"/>
</dbReference>
<dbReference type="InterPro" id="IPR011606">
    <property type="entry name" value="Brnchd-chn_aa_trnsp_permease"/>
</dbReference>
<sequence>MSPTVRRALARSAPIGVALFPVGVLFGLIAGRGGFRPLEVLLLSLLGFTGSGQFTYVKLAGEAVRWPLIFAIVLLMNLRYIPMAFTAGRTAGGGALERAALAHFVSDESYAVERPEDGRLDRAAIRLCILATWVASTALGAVVSTSLPSGFDAALGQLAFFPASAQLIALGLIRARSFADQHGRTGAWAIAAGAAAAFSALLLLGERYFWLPSTIATSAVIHHIVYRRAR</sequence>
<evidence type="ECO:0000256" key="8">
    <source>
        <dbReference type="SAM" id="Phobius"/>
    </source>
</evidence>